<accession>A0A1X6Y7X2</accession>
<dbReference type="Gene3D" id="3.40.50.80">
    <property type="entry name" value="Nucleotide-binding domain of ferredoxin-NADP reductase (FNR) module"/>
    <property type="match status" value="1"/>
</dbReference>
<dbReference type="EMBL" id="FWFX01000001">
    <property type="protein sequence ID" value="SLN13419.1"/>
    <property type="molecule type" value="Genomic_DNA"/>
</dbReference>
<evidence type="ECO:0000259" key="14">
    <source>
        <dbReference type="PROSITE" id="PS51384"/>
    </source>
</evidence>
<evidence type="ECO:0000313" key="16">
    <source>
        <dbReference type="Proteomes" id="UP000193061"/>
    </source>
</evidence>
<dbReference type="GO" id="GO:0051537">
    <property type="term" value="F:2 iron, 2 sulfur cluster binding"/>
    <property type="evidence" value="ECO:0007669"/>
    <property type="project" value="UniProtKB-KW"/>
</dbReference>
<evidence type="ECO:0000256" key="11">
    <source>
        <dbReference type="ARBA" id="ARBA00023014"/>
    </source>
</evidence>
<feature type="transmembrane region" description="Helical" evidence="13">
    <location>
        <begin position="169"/>
        <end position="190"/>
    </location>
</feature>
<dbReference type="AlphaFoldDB" id="A0A1X6Y7X2"/>
<evidence type="ECO:0000313" key="15">
    <source>
        <dbReference type="EMBL" id="SLN13419.1"/>
    </source>
</evidence>
<dbReference type="InterPro" id="IPR017927">
    <property type="entry name" value="FAD-bd_FR_type"/>
</dbReference>
<dbReference type="GO" id="GO:0046872">
    <property type="term" value="F:metal ion binding"/>
    <property type="evidence" value="ECO:0007669"/>
    <property type="project" value="UniProtKB-KW"/>
</dbReference>
<name>A0A1X6Y7X2_9RHOB</name>
<dbReference type="CDD" id="cd06198">
    <property type="entry name" value="FNR_like_3"/>
    <property type="match status" value="1"/>
</dbReference>
<dbReference type="Proteomes" id="UP000193061">
    <property type="component" value="Unassembled WGS sequence"/>
</dbReference>
<dbReference type="GO" id="GO:0050660">
    <property type="term" value="F:flavin adenine dinucleotide binding"/>
    <property type="evidence" value="ECO:0007669"/>
    <property type="project" value="TreeGrafter"/>
</dbReference>
<evidence type="ECO:0000256" key="12">
    <source>
        <dbReference type="ARBA" id="ARBA00023136"/>
    </source>
</evidence>
<dbReference type="OrthoDB" id="9792185at2"/>
<dbReference type="InterPro" id="IPR050415">
    <property type="entry name" value="MRET"/>
</dbReference>
<feature type="transmembrane region" description="Helical" evidence="13">
    <location>
        <begin position="76"/>
        <end position="93"/>
    </location>
</feature>
<keyword evidence="10" id="KW-0408">Iron</keyword>
<dbReference type="InterPro" id="IPR013130">
    <property type="entry name" value="Fe3_Rdtase_TM_dom"/>
</dbReference>
<dbReference type="SUPFAM" id="SSF63380">
    <property type="entry name" value="Riboflavin synthase domain-like"/>
    <property type="match status" value="1"/>
</dbReference>
<gene>
    <name evidence="15" type="primary">hmp_3</name>
    <name evidence="15" type="ORF">ROA7450_00185</name>
</gene>
<dbReference type="GO" id="GO:0008941">
    <property type="term" value="F:nitric oxide dioxygenase NAD(P)H activity"/>
    <property type="evidence" value="ECO:0007669"/>
    <property type="project" value="UniProtKB-EC"/>
</dbReference>
<feature type="transmembrane region" description="Helical" evidence="13">
    <location>
        <begin position="113"/>
        <end position="132"/>
    </location>
</feature>
<feature type="transmembrane region" description="Helical" evidence="13">
    <location>
        <begin position="144"/>
        <end position="163"/>
    </location>
</feature>
<keyword evidence="9 15" id="KW-0560">Oxidoreductase</keyword>
<evidence type="ECO:0000256" key="8">
    <source>
        <dbReference type="ARBA" id="ARBA00022989"/>
    </source>
</evidence>
<evidence type="ECO:0000256" key="7">
    <source>
        <dbReference type="ARBA" id="ARBA00022827"/>
    </source>
</evidence>
<evidence type="ECO:0000256" key="10">
    <source>
        <dbReference type="ARBA" id="ARBA00023004"/>
    </source>
</evidence>
<evidence type="ECO:0000256" key="1">
    <source>
        <dbReference type="ARBA" id="ARBA00001974"/>
    </source>
</evidence>
<keyword evidence="6" id="KW-0479">Metal-binding</keyword>
<keyword evidence="3" id="KW-0285">Flavoprotein</keyword>
<dbReference type="GO" id="GO:0016020">
    <property type="term" value="C:membrane"/>
    <property type="evidence" value="ECO:0007669"/>
    <property type="project" value="UniProtKB-SubCell"/>
</dbReference>
<feature type="domain" description="FAD-binding FR-type" evidence="14">
    <location>
        <begin position="192"/>
        <end position="293"/>
    </location>
</feature>
<evidence type="ECO:0000256" key="3">
    <source>
        <dbReference type="ARBA" id="ARBA00022630"/>
    </source>
</evidence>
<organism evidence="15 16">
    <name type="scientific">Roseovarius albus</name>
    <dbReference type="NCBI Taxonomy" id="1247867"/>
    <lineage>
        <taxon>Bacteria</taxon>
        <taxon>Pseudomonadati</taxon>
        <taxon>Pseudomonadota</taxon>
        <taxon>Alphaproteobacteria</taxon>
        <taxon>Rhodobacterales</taxon>
        <taxon>Roseobacteraceae</taxon>
        <taxon>Roseovarius</taxon>
    </lineage>
</organism>
<reference evidence="15 16" key="1">
    <citation type="submission" date="2017-03" db="EMBL/GenBank/DDBJ databases">
        <authorList>
            <person name="Afonso C.L."/>
            <person name="Miller P.J."/>
            <person name="Scott M.A."/>
            <person name="Spackman E."/>
            <person name="Goraichik I."/>
            <person name="Dimitrov K.M."/>
            <person name="Suarez D.L."/>
            <person name="Swayne D.E."/>
        </authorList>
    </citation>
    <scope>NUCLEOTIDE SEQUENCE [LARGE SCALE GENOMIC DNA]</scope>
    <source>
        <strain evidence="15 16">CECT 7450</strain>
    </source>
</reference>
<protein>
    <submittedName>
        <fullName evidence="15">Flavohemoprotein</fullName>
        <ecNumber evidence="15">1.14.12.17</ecNumber>
    </submittedName>
</protein>
<keyword evidence="5" id="KW-0001">2Fe-2S</keyword>
<dbReference type="Pfam" id="PF00175">
    <property type="entry name" value="NAD_binding_1"/>
    <property type="match status" value="1"/>
</dbReference>
<feature type="transmembrane region" description="Helical" evidence="13">
    <location>
        <begin position="37"/>
        <end position="55"/>
    </location>
</feature>
<feature type="transmembrane region" description="Helical" evidence="13">
    <location>
        <begin position="7"/>
        <end position="25"/>
    </location>
</feature>
<dbReference type="SUPFAM" id="SSF52343">
    <property type="entry name" value="Ferredoxin reductase-like, C-terminal NADP-linked domain"/>
    <property type="match status" value="1"/>
</dbReference>
<dbReference type="PANTHER" id="PTHR47354">
    <property type="entry name" value="NADH OXIDOREDUCTASE HCR"/>
    <property type="match status" value="1"/>
</dbReference>
<evidence type="ECO:0000256" key="9">
    <source>
        <dbReference type="ARBA" id="ARBA00023002"/>
    </source>
</evidence>
<dbReference type="InterPro" id="IPR039261">
    <property type="entry name" value="FNR_nucleotide-bd"/>
</dbReference>
<dbReference type="PROSITE" id="PS51384">
    <property type="entry name" value="FAD_FR"/>
    <property type="match status" value="1"/>
</dbReference>
<keyword evidence="11" id="KW-0411">Iron-sulfur</keyword>
<evidence type="ECO:0000256" key="2">
    <source>
        <dbReference type="ARBA" id="ARBA00004141"/>
    </source>
</evidence>
<dbReference type="PANTHER" id="PTHR47354:SF8">
    <property type="entry name" value="1,2-PHENYLACETYL-COA EPOXIDASE, SUBUNIT E"/>
    <property type="match status" value="1"/>
</dbReference>
<dbReference type="Pfam" id="PF08022">
    <property type="entry name" value="FAD_binding_8"/>
    <property type="match status" value="1"/>
</dbReference>
<evidence type="ECO:0000256" key="13">
    <source>
        <dbReference type="SAM" id="Phobius"/>
    </source>
</evidence>
<dbReference type="InterPro" id="IPR001433">
    <property type="entry name" value="OxRdtase_FAD/NAD-bd"/>
</dbReference>
<dbReference type="InterPro" id="IPR017938">
    <property type="entry name" value="Riboflavin_synthase-like_b-brl"/>
</dbReference>
<keyword evidence="12 13" id="KW-0472">Membrane</keyword>
<comment type="cofactor">
    <cofactor evidence="1">
        <name>FAD</name>
        <dbReference type="ChEBI" id="CHEBI:57692"/>
    </cofactor>
</comment>
<sequence>MLRLQGINAIIALIAVFALLHLAFVPDAHTFRTTISTLLGGIAFLLMTCSVILATRLEVFEEMFGGLDRMYQVHRVAGTFTAVFALVHFFFIPKELPAGVDPVANSTFPSAQIGMAAMVLLVIGLFVALNRKISYSRWRNPHKVMALVYILVIGHFMNAPGIFFERFSASGILLILATLVGTVALIYTAFGMNKRTAQHYTIEAVNALERATEVVLKPVGDMLKFKPGQFAFVEIQGKGWSEPHPFTISSAPGEDRLRFTMKVLGDWTRKVREELQPGGEVIVRGPYGRFDASKAESKKQVWIAGGIGLTPFLSKLRAMDADDDRDIHFAYAARNKEEAIFLEELQAIAAERDNLTLYYFFSEDGDFARVDAAKERLPGALTDYEYLICGPKPMVEGLMKDLKKEGVKRKAMHVEAFEFR</sequence>
<proteinExistence type="predicted"/>
<dbReference type="EC" id="1.14.12.17" evidence="15"/>
<keyword evidence="8 13" id="KW-1133">Transmembrane helix</keyword>
<dbReference type="RefSeq" id="WP_085803737.1">
    <property type="nucleotide sequence ID" value="NZ_FWFX01000001.1"/>
</dbReference>
<comment type="subcellular location">
    <subcellularLocation>
        <location evidence="2">Membrane</location>
        <topology evidence="2">Multi-pass membrane protein</topology>
    </subcellularLocation>
</comment>
<evidence type="ECO:0000256" key="5">
    <source>
        <dbReference type="ARBA" id="ARBA00022714"/>
    </source>
</evidence>
<dbReference type="Pfam" id="PF01794">
    <property type="entry name" value="Ferric_reduct"/>
    <property type="match status" value="1"/>
</dbReference>
<keyword evidence="4 13" id="KW-0812">Transmembrane</keyword>
<evidence type="ECO:0000256" key="4">
    <source>
        <dbReference type="ARBA" id="ARBA00022692"/>
    </source>
</evidence>
<keyword evidence="16" id="KW-1185">Reference proteome</keyword>
<evidence type="ECO:0000256" key="6">
    <source>
        <dbReference type="ARBA" id="ARBA00022723"/>
    </source>
</evidence>
<dbReference type="PRINTS" id="PR00410">
    <property type="entry name" value="PHEHYDRXLASE"/>
</dbReference>
<dbReference type="Gene3D" id="2.40.30.10">
    <property type="entry name" value="Translation factors"/>
    <property type="match status" value="1"/>
</dbReference>
<keyword evidence="7" id="KW-0274">FAD</keyword>
<dbReference type="InterPro" id="IPR013112">
    <property type="entry name" value="FAD-bd_8"/>
</dbReference>